<dbReference type="EMBL" id="JAPNTZ010000004">
    <property type="protein sequence ID" value="MCY1138887.1"/>
    <property type="molecule type" value="Genomic_DNA"/>
</dbReference>
<dbReference type="Proteomes" id="UP001151002">
    <property type="component" value="Unassembled WGS sequence"/>
</dbReference>
<dbReference type="InterPro" id="IPR011990">
    <property type="entry name" value="TPR-like_helical_dom_sf"/>
</dbReference>
<reference evidence="2" key="1">
    <citation type="submission" date="2022-11" db="EMBL/GenBank/DDBJ databases">
        <authorList>
            <person name="Somphong A."/>
            <person name="Phongsopitanun W."/>
        </authorList>
    </citation>
    <scope>NUCLEOTIDE SEQUENCE</scope>
    <source>
        <strain evidence="2">Pm04-4</strain>
    </source>
</reference>
<protein>
    <recommendedName>
        <fullName evidence="4">Tetratricopeptide repeat protein</fullName>
    </recommendedName>
</protein>
<keyword evidence="3" id="KW-1185">Reference proteome</keyword>
<gene>
    <name evidence="2" type="ORF">OWR29_12835</name>
</gene>
<feature type="transmembrane region" description="Helical" evidence="1">
    <location>
        <begin position="184"/>
        <end position="205"/>
    </location>
</feature>
<evidence type="ECO:0008006" key="4">
    <source>
        <dbReference type="Google" id="ProtNLM"/>
    </source>
</evidence>
<feature type="transmembrane region" description="Helical" evidence="1">
    <location>
        <begin position="158"/>
        <end position="177"/>
    </location>
</feature>
<keyword evidence="1" id="KW-1133">Transmembrane helix</keyword>
<evidence type="ECO:0000313" key="2">
    <source>
        <dbReference type="EMBL" id="MCY1138887.1"/>
    </source>
</evidence>
<dbReference type="SUPFAM" id="SSF48452">
    <property type="entry name" value="TPR-like"/>
    <property type="match status" value="1"/>
</dbReference>
<evidence type="ECO:0000256" key="1">
    <source>
        <dbReference type="SAM" id="Phobius"/>
    </source>
</evidence>
<keyword evidence="1" id="KW-0812">Transmembrane</keyword>
<dbReference type="Gene3D" id="1.25.40.10">
    <property type="entry name" value="Tetratricopeptide repeat domain"/>
    <property type="match status" value="2"/>
</dbReference>
<organism evidence="2 3">
    <name type="scientific">Paractinoplanes pyxinae</name>
    <dbReference type="NCBI Taxonomy" id="2997416"/>
    <lineage>
        <taxon>Bacteria</taxon>
        <taxon>Bacillati</taxon>
        <taxon>Actinomycetota</taxon>
        <taxon>Actinomycetes</taxon>
        <taxon>Micromonosporales</taxon>
        <taxon>Micromonosporaceae</taxon>
        <taxon>Paractinoplanes</taxon>
    </lineage>
</organism>
<keyword evidence="1" id="KW-0472">Membrane</keyword>
<evidence type="ECO:0000313" key="3">
    <source>
        <dbReference type="Proteomes" id="UP001151002"/>
    </source>
</evidence>
<proteinExistence type="predicted"/>
<sequence>MNESDAPFNRRVSVLLAFLALLGGLAGYAAADASARRSTTAREAQRASVTALAEQREVSDRVNEQFGNFVETSTVRRTRDIAKTSSELLGRTSAGTMSWQQSASKLNDVSRLLQPGPVEGRADLLWSEMFVPADEATLRQEALQATASDWDDKADQHAGVATLLAISLTLLGLSLTVGAGTRLFLLWPALAIALAGVLGGLAIVVRPVAATPEAAIRAIAEGNRRHGSRDFTGAVASFSEAISLDPDNATAFRQRATATMLADSPERDVSTFVFSSSSVKARKAATADLLHSLELGDENYFALANLGANYFHLGEYDKSEQYSRRAIAMNKVLPTPWVNLMLAQVARGQEKPARATVEHVLALIAQRPLLQERRENYGSVRATLATLVQLEPGRRALAEKVQDVAVRAQARNEVPEAPAEPDGTVTGLTLASNGSDLGMQFTPHKVAEGSRVALVAYYRAEGEQEWSEIPATTTVMAWSNKISPQDRLYWHRLYVTGCRVDGEHRVDVYVDDRKVASKTVLQQRSALELVQYNDVATGLALCRPKTWTLERETTGSADLVSADDRYRVSLRMLPLGQVPGTPAARTKLVGQVLGRLSRQLTAAPPSAAVKPGVYYGRVPGTGRPVEISDLERGYVWAAITTDGELCTVTARFPNGDSAVLDELMRYTFFKWY</sequence>
<dbReference type="RefSeq" id="WP_267562927.1">
    <property type="nucleotide sequence ID" value="NZ_JAPNTZ010000004.1"/>
</dbReference>
<name>A0ABT4AXC7_9ACTN</name>
<comment type="caution">
    <text evidence="2">The sequence shown here is derived from an EMBL/GenBank/DDBJ whole genome shotgun (WGS) entry which is preliminary data.</text>
</comment>
<accession>A0ABT4AXC7</accession>